<dbReference type="EMBL" id="AZHD01000002">
    <property type="protein sequence ID" value="OAA66609.1"/>
    <property type="molecule type" value="Genomic_DNA"/>
</dbReference>
<evidence type="ECO:0000313" key="5">
    <source>
        <dbReference type="Proteomes" id="UP000076874"/>
    </source>
</evidence>
<evidence type="ECO:0000313" key="4">
    <source>
        <dbReference type="EMBL" id="OAA66609.1"/>
    </source>
</evidence>
<dbReference type="OrthoDB" id="408631at2759"/>
<dbReference type="AlphaFoldDB" id="A0A167YRK9"/>
<proteinExistence type="predicted"/>
<name>A0A167YRK9_9HYPO</name>
<dbReference type="InterPro" id="IPR013094">
    <property type="entry name" value="AB_hydrolase_3"/>
</dbReference>
<organism evidence="4 5">
    <name type="scientific">Niveomyces insectorum RCEF 264</name>
    <dbReference type="NCBI Taxonomy" id="1081102"/>
    <lineage>
        <taxon>Eukaryota</taxon>
        <taxon>Fungi</taxon>
        <taxon>Dikarya</taxon>
        <taxon>Ascomycota</taxon>
        <taxon>Pezizomycotina</taxon>
        <taxon>Sordariomycetes</taxon>
        <taxon>Hypocreomycetidae</taxon>
        <taxon>Hypocreales</taxon>
        <taxon>Cordycipitaceae</taxon>
        <taxon>Niveomyces</taxon>
    </lineage>
</organism>
<dbReference type="STRING" id="1081102.A0A167YRK9"/>
<accession>A0A167YRK9</accession>
<feature type="domain" description="Alpha/beta hydrolase fold-3" evidence="3">
    <location>
        <begin position="122"/>
        <end position="336"/>
    </location>
</feature>
<dbReference type="InterPro" id="IPR050300">
    <property type="entry name" value="GDXG_lipolytic_enzyme"/>
</dbReference>
<dbReference type="Pfam" id="PF07859">
    <property type="entry name" value="Abhydrolase_3"/>
    <property type="match status" value="1"/>
</dbReference>
<reference evidence="4 5" key="1">
    <citation type="journal article" date="2016" name="Genome Biol. Evol.">
        <title>Divergent and convergent evolution of fungal pathogenicity.</title>
        <authorList>
            <person name="Shang Y."/>
            <person name="Xiao G."/>
            <person name="Zheng P."/>
            <person name="Cen K."/>
            <person name="Zhan S."/>
            <person name="Wang C."/>
        </authorList>
    </citation>
    <scope>NUCLEOTIDE SEQUENCE [LARGE SCALE GENOMIC DNA]</scope>
    <source>
        <strain evidence="4 5">RCEF 264</strain>
    </source>
</reference>
<keyword evidence="5" id="KW-1185">Reference proteome</keyword>
<dbReference type="InterPro" id="IPR029058">
    <property type="entry name" value="AB_hydrolase_fold"/>
</dbReference>
<evidence type="ECO:0000256" key="1">
    <source>
        <dbReference type="ARBA" id="ARBA00022801"/>
    </source>
</evidence>
<dbReference type="Proteomes" id="UP000076874">
    <property type="component" value="Unassembled WGS sequence"/>
</dbReference>
<feature type="region of interest" description="Disordered" evidence="2">
    <location>
        <begin position="1"/>
        <end position="24"/>
    </location>
</feature>
<evidence type="ECO:0000256" key="2">
    <source>
        <dbReference type="SAM" id="MobiDB-lite"/>
    </source>
</evidence>
<comment type="caution">
    <text evidence="4">The sequence shown here is derived from an EMBL/GenBank/DDBJ whole genome shotgun (WGS) entry which is preliminary data.</text>
</comment>
<dbReference type="PANTHER" id="PTHR48081:SF8">
    <property type="entry name" value="ALPHA_BETA HYDROLASE FOLD-3 DOMAIN-CONTAINING PROTEIN-RELATED"/>
    <property type="match status" value="1"/>
</dbReference>
<evidence type="ECO:0000259" key="3">
    <source>
        <dbReference type="Pfam" id="PF07859"/>
    </source>
</evidence>
<keyword evidence="1 4" id="KW-0378">Hydrolase</keyword>
<dbReference type="PANTHER" id="PTHR48081">
    <property type="entry name" value="AB HYDROLASE SUPERFAMILY PROTEIN C4A8.06C"/>
    <property type="match status" value="1"/>
</dbReference>
<dbReference type="Gene3D" id="3.40.50.1820">
    <property type="entry name" value="alpha/beta hydrolase"/>
    <property type="match status" value="1"/>
</dbReference>
<dbReference type="SUPFAM" id="SSF53474">
    <property type="entry name" value="alpha/beta-Hydrolases"/>
    <property type="match status" value="1"/>
</dbReference>
<gene>
    <name evidence="4" type="ORF">SPI_01185</name>
</gene>
<sequence length="365" mass="39679">MSVNPGEPVKLQTTSDYATPDPANKGGPKYGHYAALDPEFAKLKPAIDANIAQLFAIEDWAAFRAAWLAPSPLPAGCPQPGTDVHVRYTKMPTRDGAEIELKIMEAAATTHINKDATDNVCVLRLHGGGWSVGGHETEAVENLRVAHRPGVVLVSVDYRLAPEYRYPYPLNDCEDALRWVQAHAAELRINPAKIVLLGGSAGSNLALALALRAREAHVGGIVGMVLDWPTGAHPKFFPQLRERDGYELESYGQNFYATVVTPPVMEFFLASYTPDPQPDPGHSPLLADSFKDLPPALLQIAGYDPLRDEGLAVAEKLKKDGVPTEVHVYAGLPHVFSSLLPELPQSKDLFARQEAFIDKIVKGTN</sequence>
<protein>
    <submittedName>
        <fullName evidence="4">Alpha/beta hydrolase fold-3 domain-containing protein</fullName>
    </submittedName>
</protein>
<dbReference type="GO" id="GO:0016787">
    <property type="term" value="F:hydrolase activity"/>
    <property type="evidence" value="ECO:0007669"/>
    <property type="project" value="UniProtKB-KW"/>
</dbReference>